<protein>
    <submittedName>
        <fullName evidence="1">RidA family protein</fullName>
    </submittedName>
</protein>
<keyword evidence="2" id="KW-1185">Reference proteome</keyword>
<dbReference type="PANTHER" id="PTHR43857:SF1">
    <property type="entry name" value="YJGH FAMILY PROTEIN"/>
    <property type="match status" value="1"/>
</dbReference>
<dbReference type="InterPro" id="IPR006175">
    <property type="entry name" value="YjgF/YER057c/UK114"/>
</dbReference>
<dbReference type="SUPFAM" id="SSF55298">
    <property type="entry name" value="YjgF-like"/>
    <property type="match status" value="1"/>
</dbReference>
<dbReference type="Proteomes" id="UP000830115">
    <property type="component" value="Chromosome"/>
</dbReference>
<proteinExistence type="predicted"/>
<accession>A0ABY4M013</accession>
<evidence type="ECO:0000313" key="2">
    <source>
        <dbReference type="Proteomes" id="UP000830115"/>
    </source>
</evidence>
<dbReference type="Gene3D" id="3.30.1330.40">
    <property type="entry name" value="RutC-like"/>
    <property type="match status" value="1"/>
</dbReference>
<reference evidence="1" key="1">
    <citation type="submission" date="2021-10" db="EMBL/GenBank/DDBJ databases">
        <title>Streptomyces nigrumlapis sp.nov.,an antimicrobial producing actinobacterium isolated from Black Gobi rocks.</title>
        <authorList>
            <person name="Wen Y."/>
            <person name="Zhang W."/>
            <person name="Liu X.G."/>
        </authorList>
    </citation>
    <scope>NUCLEOTIDE SEQUENCE</scope>
    <source>
        <strain evidence="1">ST13-2-2</strain>
    </source>
</reference>
<organism evidence="1 2">
    <name type="scientific">Streptomyces halobius</name>
    <dbReference type="NCBI Taxonomy" id="2879846"/>
    <lineage>
        <taxon>Bacteria</taxon>
        <taxon>Bacillati</taxon>
        <taxon>Actinomycetota</taxon>
        <taxon>Actinomycetes</taxon>
        <taxon>Kitasatosporales</taxon>
        <taxon>Streptomycetaceae</taxon>
        <taxon>Streptomyces</taxon>
    </lineage>
</organism>
<dbReference type="PANTHER" id="PTHR43857">
    <property type="entry name" value="BLR7761 PROTEIN"/>
    <property type="match status" value="1"/>
</dbReference>
<sequence>MPRAVTLIRSSALSDVAEYAYAATAPAESRLVFLAGACPLNADGSTAAIGDYAGQAAKAVENMRAALADSGASLGDVISTRVLVASARQEDLVAAWKVVRDAFGDHDVPSTLLGVTVLGYDDQLVEIEAIAAVLDQRRA</sequence>
<dbReference type="InterPro" id="IPR035959">
    <property type="entry name" value="RutC-like_sf"/>
</dbReference>
<dbReference type="Pfam" id="PF01042">
    <property type="entry name" value="Ribonuc_L-PSP"/>
    <property type="match status" value="1"/>
</dbReference>
<gene>
    <name evidence="1" type="ORF">K9S39_01770</name>
</gene>
<name>A0ABY4M013_9ACTN</name>
<evidence type="ECO:0000313" key="1">
    <source>
        <dbReference type="EMBL" id="UQA90782.1"/>
    </source>
</evidence>
<dbReference type="RefSeq" id="WP_248861548.1">
    <property type="nucleotide sequence ID" value="NZ_CP086322.1"/>
</dbReference>
<dbReference type="EMBL" id="CP086322">
    <property type="protein sequence ID" value="UQA90782.1"/>
    <property type="molecule type" value="Genomic_DNA"/>
</dbReference>